<reference evidence="3 4" key="1">
    <citation type="submission" date="2023-08" db="EMBL/GenBank/DDBJ databases">
        <authorList>
            <person name="Girao M."/>
            <person name="Carvalho M.F."/>
        </authorList>
    </citation>
    <scope>NUCLEOTIDE SEQUENCE [LARGE SCALE GENOMIC DNA]</scope>
    <source>
        <strain evidence="3 4">CC-R104</strain>
    </source>
</reference>
<keyword evidence="4" id="KW-1185">Reference proteome</keyword>
<evidence type="ECO:0000256" key="1">
    <source>
        <dbReference type="ARBA" id="ARBA00022618"/>
    </source>
</evidence>
<dbReference type="Proteomes" id="UP001331936">
    <property type="component" value="Unassembled WGS sequence"/>
</dbReference>
<evidence type="ECO:0000256" key="2">
    <source>
        <dbReference type="ARBA" id="ARBA00023306"/>
    </source>
</evidence>
<name>A0ABU7JN99_9NOCA</name>
<sequence length="63" mass="6293">MTQLRDLAAALGADYCTVGPDTPGASAEPSAAVTGIDLRAQEIRPGDLFAALPGAHSHGAGYV</sequence>
<accession>A0ABU7JN99</accession>
<evidence type="ECO:0000313" key="3">
    <source>
        <dbReference type="EMBL" id="MEE2031516.1"/>
    </source>
</evidence>
<keyword evidence="1" id="KW-0132">Cell division</keyword>
<gene>
    <name evidence="3" type="ORF">Q8814_05205</name>
</gene>
<protein>
    <submittedName>
        <fullName evidence="3">UDP-N-acetylmuramoyl-L-alanyl-D-glutamate--2, 6-diaminopimelate ligase</fullName>
    </submittedName>
</protein>
<dbReference type="InterPro" id="IPR035911">
    <property type="entry name" value="MurE/MurF_N"/>
</dbReference>
<dbReference type="GO" id="GO:0016874">
    <property type="term" value="F:ligase activity"/>
    <property type="evidence" value="ECO:0007669"/>
    <property type="project" value="UniProtKB-KW"/>
</dbReference>
<organism evidence="3 4">
    <name type="scientific">Rhodococcus chondri</name>
    <dbReference type="NCBI Taxonomy" id="3065941"/>
    <lineage>
        <taxon>Bacteria</taxon>
        <taxon>Bacillati</taxon>
        <taxon>Actinomycetota</taxon>
        <taxon>Actinomycetes</taxon>
        <taxon>Mycobacteriales</taxon>
        <taxon>Nocardiaceae</taxon>
        <taxon>Rhodococcus</taxon>
    </lineage>
</organism>
<dbReference type="EMBL" id="JAUZMZ010000018">
    <property type="protein sequence ID" value="MEE2031516.1"/>
    <property type="molecule type" value="Genomic_DNA"/>
</dbReference>
<keyword evidence="3" id="KW-0436">Ligase</keyword>
<keyword evidence="2" id="KW-0131">Cell cycle</keyword>
<evidence type="ECO:0000313" key="4">
    <source>
        <dbReference type="Proteomes" id="UP001331936"/>
    </source>
</evidence>
<dbReference type="Gene3D" id="3.40.1390.10">
    <property type="entry name" value="MurE/MurF, N-terminal domain"/>
    <property type="match status" value="1"/>
</dbReference>
<proteinExistence type="predicted"/>
<dbReference type="SUPFAM" id="SSF63418">
    <property type="entry name" value="MurE/MurF N-terminal domain"/>
    <property type="match status" value="1"/>
</dbReference>
<feature type="non-terminal residue" evidence="3">
    <location>
        <position position="63"/>
    </location>
</feature>
<comment type="caution">
    <text evidence="3">The sequence shown here is derived from an EMBL/GenBank/DDBJ whole genome shotgun (WGS) entry which is preliminary data.</text>
</comment>